<proteinExistence type="inferred from homology"/>
<sequence>MNELAGKVAVITGEASGIGKATAAEFIKNGAKVIIDDVQDDHGRSDTRCDVVDEAQVATAVDLAVDRHGHLDVLFNNAGVSGTIRRKDDVASMDLSGFDRVMAVNARKALAGIKHAARVMAPRRRGCVLCTASGAGRAPRPDHPHVRHLIAIVRATACG</sequence>
<protein>
    <submittedName>
        <fullName evidence="3">Uncharacterized protein</fullName>
    </submittedName>
</protein>
<evidence type="ECO:0000256" key="2">
    <source>
        <dbReference type="ARBA" id="ARBA00023002"/>
    </source>
</evidence>
<dbReference type="PRINTS" id="PR00081">
    <property type="entry name" value="GDHRDH"/>
</dbReference>
<name>A0A0E0LPF9_ORYPU</name>
<evidence type="ECO:0000313" key="4">
    <source>
        <dbReference type="Proteomes" id="UP000026962"/>
    </source>
</evidence>
<dbReference type="STRING" id="4537.A0A0E0LPF9"/>
<dbReference type="HOGENOM" id="CLU_010194_2_19_1"/>
<comment type="similarity">
    <text evidence="1">Belongs to the short-chain dehydrogenases/reductases (SDR) family.</text>
</comment>
<organism evidence="3">
    <name type="scientific">Oryza punctata</name>
    <name type="common">Red rice</name>
    <dbReference type="NCBI Taxonomy" id="4537"/>
    <lineage>
        <taxon>Eukaryota</taxon>
        <taxon>Viridiplantae</taxon>
        <taxon>Streptophyta</taxon>
        <taxon>Embryophyta</taxon>
        <taxon>Tracheophyta</taxon>
        <taxon>Spermatophyta</taxon>
        <taxon>Magnoliopsida</taxon>
        <taxon>Liliopsida</taxon>
        <taxon>Poales</taxon>
        <taxon>Poaceae</taxon>
        <taxon>BOP clade</taxon>
        <taxon>Oryzoideae</taxon>
        <taxon>Oryzeae</taxon>
        <taxon>Oryzinae</taxon>
        <taxon>Oryza</taxon>
    </lineage>
</organism>
<dbReference type="InterPro" id="IPR002347">
    <property type="entry name" value="SDR_fam"/>
</dbReference>
<keyword evidence="4" id="KW-1185">Reference proteome</keyword>
<dbReference type="InterPro" id="IPR036291">
    <property type="entry name" value="NAD(P)-bd_dom_sf"/>
</dbReference>
<evidence type="ECO:0000313" key="3">
    <source>
        <dbReference type="EnsemblPlants" id="OPUNC07G23880.1"/>
    </source>
</evidence>
<reference evidence="3" key="2">
    <citation type="submission" date="2018-05" db="EMBL/GenBank/DDBJ databases">
        <title>OpunRS2 (Oryza punctata Reference Sequence Version 2).</title>
        <authorList>
            <person name="Zhang J."/>
            <person name="Kudrna D."/>
            <person name="Lee S."/>
            <person name="Talag J."/>
            <person name="Welchert J."/>
            <person name="Wing R.A."/>
        </authorList>
    </citation>
    <scope>NUCLEOTIDE SEQUENCE [LARGE SCALE GENOMIC DNA]</scope>
</reference>
<dbReference type="Proteomes" id="UP000026962">
    <property type="component" value="Chromosome 7"/>
</dbReference>
<dbReference type="PANTHER" id="PTHR43180">
    <property type="entry name" value="3-OXOACYL-(ACYL-CARRIER-PROTEIN) REDUCTASE (AFU_ORTHOLOGUE AFUA_6G11210)"/>
    <property type="match status" value="1"/>
</dbReference>
<dbReference type="PANTHER" id="PTHR43180:SF47">
    <property type="entry name" value="OS07G0664000 PROTEIN"/>
    <property type="match status" value="1"/>
</dbReference>
<dbReference type="Gramene" id="OPUNC07G23880.1">
    <property type="protein sequence ID" value="OPUNC07G23880.1"/>
    <property type="gene ID" value="OPUNC07G23880"/>
</dbReference>
<reference evidence="3" key="1">
    <citation type="submission" date="2015-04" db="UniProtKB">
        <authorList>
            <consortium name="EnsemblPlants"/>
        </authorList>
    </citation>
    <scope>IDENTIFICATION</scope>
</reference>
<dbReference type="OMA" id="CESMAFR"/>
<dbReference type="EnsemblPlants" id="OPUNC07G23880.1">
    <property type="protein sequence ID" value="OPUNC07G23880.1"/>
    <property type="gene ID" value="OPUNC07G23880"/>
</dbReference>
<dbReference type="SUPFAM" id="SSF51735">
    <property type="entry name" value="NAD(P)-binding Rossmann-fold domains"/>
    <property type="match status" value="1"/>
</dbReference>
<dbReference type="Gene3D" id="3.40.50.720">
    <property type="entry name" value="NAD(P)-binding Rossmann-like Domain"/>
    <property type="match status" value="1"/>
</dbReference>
<accession>A0A0E0LPF9</accession>
<dbReference type="Pfam" id="PF00106">
    <property type="entry name" value="adh_short"/>
    <property type="match status" value="1"/>
</dbReference>
<evidence type="ECO:0000256" key="1">
    <source>
        <dbReference type="ARBA" id="ARBA00006484"/>
    </source>
</evidence>
<dbReference type="AlphaFoldDB" id="A0A0E0LPF9"/>
<keyword evidence="2" id="KW-0560">Oxidoreductase</keyword>
<dbReference type="eggNOG" id="KOG0725">
    <property type="taxonomic scope" value="Eukaryota"/>
</dbReference>
<dbReference type="GO" id="GO:0016491">
    <property type="term" value="F:oxidoreductase activity"/>
    <property type="evidence" value="ECO:0007669"/>
    <property type="project" value="UniProtKB-KW"/>
</dbReference>